<dbReference type="GO" id="GO:0004592">
    <property type="term" value="F:pantoate-beta-alanine ligase activity"/>
    <property type="evidence" value="ECO:0007669"/>
    <property type="project" value="UniProtKB-UniRule"/>
</dbReference>
<dbReference type="InterPro" id="IPR004821">
    <property type="entry name" value="Cyt_trans-like"/>
</dbReference>
<comment type="catalytic activity">
    <reaction evidence="7 8">
        <text>(R)-pantoate + beta-alanine + ATP = (R)-pantothenate + AMP + diphosphate + H(+)</text>
        <dbReference type="Rhea" id="RHEA:10912"/>
        <dbReference type="ChEBI" id="CHEBI:15378"/>
        <dbReference type="ChEBI" id="CHEBI:15980"/>
        <dbReference type="ChEBI" id="CHEBI:29032"/>
        <dbReference type="ChEBI" id="CHEBI:30616"/>
        <dbReference type="ChEBI" id="CHEBI:33019"/>
        <dbReference type="ChEBI" id="CHEBI:57966"/>
        <dbReference type="ChEBI" id="CHEBI:456215"/>
        <dbReference type="EC" id="6.3.2.1"/>
    </reaction>
</comment>
<feature type="binding site" evidence="8">
    <location>
        <begin position="32"/>
        <end position="39"/>
    </location>
    <ligand>
        <name>ATP</name>
        <dbReference type="ChEBI" id="CHEBI:30616"/>
    </ligand>
</feature>
<feature type="binding site" evidence="8">
    <location>
        <position position="63"/>
    </location>
    <ligand>
        <name>beta-alanine</name>
        <dbReference type="ChEBI" id="CHEBI:57966"/>
    </ligand>
</feature>
<accession>A0A348WF07</accession>
<feature type="binding site" evidence="8">
    <location>
        <begin position="149"/>
        <end position="152"/>
    </location>
    <ligand>
        <name>ATP</name>
        <dbReference type="ChEBI" id="CHEBI:30616"/>
    </ligand>
</feature>
<feature type="active site" description="Proton donor" evidence="8">
    <location>
        <position position="39"/>
    </location>
</feature>
<evidence type="ECO:0000256" key="3">
    <source>
        <dbReference type="ARBA" id="ARBA00022598"/>
    </source>
</evidence>
<dbReference type="Proteomes" id="UP000264719">
    <property type="component" value="Unassembled WGS sequence"/>
</dbReference>
<evidence type="ECO:0000256" key="7">
    <source>
        <dbReference type="ARBA" id="ARBA00048258"/>
    </source>
</evidence>
<dbReference type="GO" id="GO:0015940">
    <property type="term" value="P:pantothenate biosynthetic process"/>
    <property type="evidence" value="ECO:0007669"/>
    <property type="project" value="UniProtKB-UniRule"/>
</dbReference>
<evidence type="ECO:0000256" key="2">
    <source>
        <dbReference type="ARBA" id="ARBA00009256"/>
    </source>
</evidence>
<gene>
    <name evidence="8" type="primary">panC</name>
    <name evidence="9" type="ORF">DCS45_14755</name>
</gene>
<protein>
    <recommendedName>
        <fullName evidence="8">Pantothenate synthetase</fullName>
        <shortName evidence="8">PS</shortName>
        <ecNumber evidence="8">6.3.2.1</ecNumber>
    </recommendedName>
    <alternativeName>
        <fullName evidence="8">Pantoate--beta-alanine ligase</fullName>
    </alternativeName>
    <alternativeName>
        <fullName evidence="8">Pantoate-activating enzyme</fullName>
    </alternativeName>
</protein>
<dbReference type="SUPFAM" id="SSF52374">
    <property type="entry name" value="Nucleotidylyl transferase"/>
    <property type="match status" value="1"/>
</dbReference>
<evidence type="ECO:0000256" key="6">
    <source>
        <dbReference type="ARBA" id="ARBA00022840"/>
    </source>
</evidence>
<keyword evidence="3 8" id="KW-0436">Ligase</keyword>
<dbReference type="AlphaFoldDB" id="A0A348WF07"/>
<dbReference type="Gene3D" id="3.40.50.620">
    <property type="entry name" value="HUPs"/>
    <property type="match status" value="1"/>
</dbReference>
<feature type="binding site" evidence="8">
    <location>
        <position position="178"/>
    </location>
    <ligand>
        <name>ATP</name>
        <dbReference type="ChEBI" id="CHEBI:30616"/>
    </ligand>
</feature>
<dbReference type="InterPro" id="IPR014729">
    <property type="entry name" value="Rossmann-like_a/b/a_fold"/>
</dbReference>
<dbReference type="HAMAP" id="MF_00158">
    <property type="entry name" value="PanC"/>
    <property type="match status" value="1"/>
</dbReference>
<evidence type="ECO:0000256" key="8">
    <source>
        <dbReference type="HAMAP-Rule" id="MF_00158"/>
    </source>
</evidence>
<reference evidence="9 10" key="1">
    <citation type="journal article" date="2018" name="Nat. Biotechnol.">
        <title>A standardized bacterial taxonomy based on genome phylogeny substantially revises the tree of life.</title>
        <authorList>
            <person name="Parks D.H."/>
            <person name="Chuvochina M."/>
            <person name="Waite D.W."/>
            <person name="Rinke C."/>
            <person name="Skarshewski A."/>
            <person name="Chaumeil P.A."/>
            <person name="Hugenholtz P."/>
        </authorList>
    </citation>
    <scope>NUCLEOTIDE SEQUENCE [LARGE SCALE GENOMIC DNA]</scope>
    <source>
        <strain evidence="9">UBA9169</strain>
    </source>
</reference>
<comment type="subcellular location">
    <subcellularLocation>
        <location evidence="8">Cytoplasm</location>
    </subcellularLocation>
</comment>
<name>A0A348WF07_9RHOB</name>
<evidence type="ECO:0000256" key="5">
    <source>
        <dbReference type="ARBA" id="ARBA00022741"/>
    </source>
</evidence>
<dbReference type="Pfam" id="PF02569">
    <property type="entry name" value="Pantoate_ligase"/>
    <property type="match status" value="1"/>
</dbReference>
<feature type="binding site" evidence="8">
    <location>
        <position position="155"/>
    </location>
    <ligand>
        <name>(R)-pantoate</name>
        <dbReference type="ChEBI" id="CHEBI:15980"/>
    </ligand>
</feature>
<evidence type="ECO:0000313" key="9">
    <source>
        <dbReference type="EMBL" id="HAR53119.1"/>
    </source>
</evidence>
<comment type="miscellaneous">
    <text evidence="8">The reaction proceeds by a bi uni uni bi ping pong mechanism.</text>
</comment>
<dbReference type="PANTHER" id="PTHR21299:SF1">
    <property type="entry name" value="PANTOATE--BETA-ALANINE LIGASE"/>
    <property type="match status" value="1"/>
</dbReference>
<evidence type="ECO:0000313" key="10">
    <source>
        <dbReference type="Proteomes" id="UP000264719"/>
    </source>
</evidence>
<comment type="subunit">
    <text evidence="8">Homodimer.</text>
</comment>
<dbReference type="NCBIfam" id="TIGR00125">
    <property type="entry name" value="cyt_tran_rel"/>
    <property type="match status" value="1"/>
</dbReference>
<dbReference type="EMBL" id="DMVW01000137">
    <property type="protein sequence ID" value="HAR53119.1"/>
    <property type="molecule type" value="Genomic_DNA"/>
</dbReference>
<dbReference type="Gene3D" id="3.30.1300.10">
    <property type="entry name" value="Pantoate-beta-alanine ligase, C-terminal domain"/>
    <property type="match status" value="1"/>
</dbReference>
<organism evidence="9 10">
    <name type="scientific">Roseovarius nubinhibens</name>
    <dbReference type="NCBI Taxonomy" id="314263"/>
    <lineage>
        <taxon>Bacteria</taxon>
        <taxon>Pseudomonadati</taxon>
        <taxon>Pseudomonadota</taxon>
        <taxon>Alphaproteobacteria</taxon>
        <taxon>Rhodobacterales</taxon>
        <taxon>Roseobacteraceae</taxon>
        <taxon>Roseovarius</taxon>
    </lineage>
</organism>
<comment type="function">
    <text evidence="8">Catalyzes the condensation of pantoate with beta-alanine in an ATP-dependent reaction via a pantoyl-adenylate intermediate.</text>
</comment>
<comment type="caution">
    <text evidence="9">The sequence shown here is derived from an EMBL/GenBank/DDBJ whole genome shotgun (WGS) entry which is preliminary data.</text>
</comment>
<dbReference type="InterPro" id="IPR042176">
    <property type="entry name" value="Pantoate_ligase_C"/>
</dbReference>
<dbReference type="UniPathway" id="UPA00028">
    <property type="reaction ID" value="UER00005"/>
</dbReference>
<keyword evidence="6 8" id="KW-0067">ATP-binding</keyword>
<feature type="binding site" evidence="8">
    <location>
        <begin position="186"/>
        <end position="189"/>
    </location>
    <ligand>
        <name>ATP</name>
        <dbReference type="ChEBI" id="CHEBI:30616"/>
    </ligand>
</feature>
<dbReference type="EC" id="6.3.2.1" evidence="8"/>
<dbReference type="RefSeq" id="WP_339853738.1">
    <property type="nucleotide sequence ID" value="NZ_CAXAXR010000006.1"/>
</dbReference>
<feature type="binding site" evidence="8">
    <location>
        <position position="63"/>
    </location>
    <ligand>
        <name>(R)-pantoate</name>
        <dbReference type="ChEBI" id="CHEBI:15980"/>
    </ligand>
</feature>
<dbReference type="NCBIfam" id="TIGR00018">
    <property type="entry name" value="panC"/>
    <property type="match status" value="1"/>
</dbReference>
<dbReference type="PANTHER" id="PTHR21299">
    <property type="entry name" value="CYTIDYLATE KINASE/PANTOATE-BETA-ALANINE LIGASE"/>
    <property type="match status" value="1"/>
</dbReference>
<evidence type="ECO:0000256" key="1">
    <source>
        <dbReference type="ARBA" id="ARBA00004990"/>
    </source>
</evidence>
<comment type="similarity">
    <text evidence="2 8">Belongs to the pantothenate synthetase family.</text>
</comment>
<sequence length="283" mass="31214">MTAPIIRSLAELRAMTRGWQMAGEKIGVVPTMGALHDGHLSLVKAAEESCERVIVTIFVNPKQFNNPEDLKNYPRTEEDDARKLRRFSVDAIYVPDGDEMYPDGFATTVSVSGLTDVMDGTYRPGHFEGVATVVAKLFLQTSASDAFFGEKDFQQLQVVRRMARDLDIPITVHGCPTIREIDGLAMSSRNLLLSDRARVTAPRLHEEMERIVEGFLGGEDPAELTQAAIKRLQAQGFGDVDYIDIRANDDLSLVTAPDPARPARLFAAAWLAGVRLIDNIAVE</sequence>
<dbReference type="GO" id="GO:0005524">
    <property type="term" value="F:ATP binding"/>
    <property type="evidence" value="ECO:0007669"/>
    <property type="project" value="UniProtKB-KW"/>
</dbReference>
<dbReference type="InterPro" id="IPR003721">
    <property type="entry name" value="Pantoate_ligase"/>
</dbReference>
<evidence type="ECO:0000256" key="4">
    <source>
        <dbReference type="ARBA" id="ARBA00022655"/>
    </source>
</evidence>
<comment type="pathway">
    <text evidence="1 8">Cofactor biosynthesis; (R)-pantothenate biosynthesis; (R)-pantothenate from (R)-pantoate and beta-alanine: step 1/1.</text>
</comment>
<dbReference type="CDD" id="cd00560">
    <property type="entry name" value="PanC"/>
    <property type="match status" value="1"/>
</dbReference>
<proteinExistence type="inferred from homology"/>
<keyword evidence="5 8" id="KW-0547">Nucleotide-binding</keyword>
<keyword evidence="4 8" id="KW-0566">Pantothenate biosynthesis</keyword>
<dbReference type="GO" id="GO:0005829">
    <property type="term" value="C:cytosol"/>
    <property type="evidence" value="ECO:0007669"/>
    <property type="project" value="TreeGrafter"/>
</dbReference>
<keyword evidence="8" id="KW-0963">Cytoplasm</keyword>